<keyword evidence="2" id="KW-1185">Reference proteome</keyword>
<gene>
    <name evidence="1" type="ORF">Dfulv_47975</name>
</gene>
<accession>A0ABY5VY88</accession>
<organism evidence="1 2">
    <name type="scientific">Dactylosporangium fulvum</name>
    <dbReference type="NCBI Taxonomy" id="53359"/>
    <lineage>
        <taxon>Bacteria</taxon>
        <taxon>Bacillati</taxon>
        <taxon>Actinomycetota</taxon>
        <taxon>Actinomycetes</taxon>
        <taxon>Micromonosporales</taxon>
        <taxon>Micromonosporaceae</taxon>
        <taxon>Dactylosporangium</taxon>
    </lineage>
</organism>
<reference evidence="1" key="2">
    <citation type="submission" date="2022-09" db="EMBL/GenBank/DDBJ databases">
        <title>Biosynthetic gene clusters of Dactylosporangioum fulvum.</title>
        <authorList>
            <person name="Caradec T."/>
        </authorList>
    </citation>
    <scope>NUCLEOTIDE SEQUENCE</scope>
    <source>
        <strain evidence="1">NRRL B-16292</strain>
    </source>
</reference>
<dbReference type="Proteomes" id="UP001059617">
    <property type="component" value="Chromosome"/>
</dbReference>
<evidence type="ECO:0000313" key="1">
    <source>
        <dbReference type="EMBL" id="UWP82683.1"/>
    </source>
</evidence>
<proteinExistence type="predicted"/>
<sequence>MPATAPGGITVSVARFSATRPEVNGDCITVKVDAAEPADVANRLAARAGGTINVAATAAASPADADVPTVWIPDSSAWITRMQGVNREAFEADPTPVAASLVVVAAAEPVAKSLGAGTVGAQQVAALLAKVGAKELQVGSVDPRRSTAGLAGAGLLYDAIVTEPAKLVVAPDAAALLKAPARQVSLTSEQAVLAGPDGGQVTLPLEPAVTLDYPFAVVAGKPRVSVQAAERFRAALGAAANREAFAKRTASRA</sequence>
<name>A0ABY5VY88_9ACTN</name>
<dbReference type="RefSeq" id="WP_259860455.1">
    <property type="nucleotide sequence ID" value="NZ_BAAAST010000008.1"/>
</dbReference>
<evidence type="ECO:0000313" key="2">
    <source>
        <dbReference type="Proteomes" id="UP001059617"/>
    </source>
</evidence>
<protein>
    <submittedName>
        <fullName evidence="1">Substrate-binding domain-containing protein</fullName>
    </submittedName>
</protein>
<dbReference type="EMBL" id="CP073720">
    <property type="protein sequence ID" value="UWP82683.1"/>
    <property type="molecule type" value="Genomic_DNA"/>
</dbReference>
<reference evidence="1" key="1">
    <citation type="submission" date="2021-04" db="EMBL/GenBank/DDBJ databases">
        <authorList>
            <person name="Hartkoorn R.C."/>
            <person name="Beaudoing E."/>
            <person name="Hot D."/>
        </authorList>
    </citation>
    <scope>NUCLEOTIDE SEQUENCE</scope>
    <source>
        <strain evidence="1">NRRL B-16292</strain>
    </source>
</reference>